<feature type="transmembrane region" description="Helical" evidence="2">
    <location>
        <begin position="630"/>
        <end position="653"/>
    </location>
</feature>
<dbReference type="PANTHER" id="PTHR42736">
    <property type="entry name" value="PROTEIN-GLUTAMINE GAMMA-GLUTAMYLTRANSFERASE"/>
    <property type="match status" value="1"/>
</dbReference>
<comment type="caution">
    <text evidence="4">The sequence shown here is derived from an EMBL/GenBank/DDBJ whole genome shotgun (WGS) entry which is preliminary data.</text>
</comment>
<keyword evidence="2" id="KW-0812">Transmembrane</keyword>
<dbReference type="PANTHER" id="PTHR42736:SF1">
    <property type="entry name" value="PROTEIN-GLUTAMINE GAMMA-GLUTAMYLTRANSFERASE"/>
    <property type="match status" value="1"/>
</dbReference>
<feature type="transmembrane region" description="Helical" evidence="2">
    <location>
        <begin position="60"/>
        <end position="80"/>
    </location>
</feature>
<name>D4RWB4_9FIRM</name>
<dbReference type="SUPFAM" id="SSF54001">
    <property type="entry name" value="Cysteine proteinases"/>
    <property type="match status" value="1"/>
</dbReference>
<feature type="transmembrane region" description="Helical" evidence="2">
    <location>
        <begin position="145"/>
        <end position="162"/>
    </location>
</feature>
<feature type="compositionally biased region" description="Low complexity" evidence="1">
    <location>
        <begin position="603"/>
        <end position="613"/>
    </location>
</feature>
<dbReference type="InterPro" id="IPR038765">
    <property type="entry name" value="Papain-like_cys_pep_sf"/>
</dbReference>
<dbReference type="InterPro" id="IPR002931">
    <property type="entry name" value="Transglutaminase-like"/>
</dbReference>
<dbReference type="AlphaFoldDB" id="D4RWB4"/>
<feature type="transmembrane region" description="Helical" evidence="2">
    <location>
        <begin position="34"/>
        <end position="53"/>
    </location>
</feature>
<dbReference type="HOGENOM" id="CLU_016605_0_0_9"/>
<evidence type="ECO:0000313" key="5">
    <source>
        <dbReference type="Proteomes" id="UP000006238"/>
    </source>
</evidence>
<dbReference type="Pfam" id="PF01841">
    <property type="entry name" value="Transglut_core"/>
    <property type="match status" value="1"/>
</dbReference>
<feature type="domain" description="Transglutaminase-like" evidence="3">
    <location>
        <begin position="490"/>
        <end position="567"/>
    </location>
</feature>
<proteinExistence type="predicted"/>
<evidence type="ECO:0000256" key="2">
    <source>
        <dbReference type="SAM" id="Phobius"/>
    </source>
</evidence>
<dbReference type="GeneID" id="98918608"/>
<dbReference type="InterPro" id="IPR052901">
    <property type="entry name" value="Bact_TGase-like"/>
</dbReference>
<dbReference type="EMBL" id="ABWN01000017">
    <property type="protein sequence ID" value="EFF69731.1"/>
    <property type="molecule type" value="Genomic_DNA"/>
</dbReference>
<protein>
    <submittedName>
        <fullName evidence="4">Transglutaminase-like protein</fullName>
    </submittedName>
</protein>
<keyword evidence="5" id="KW-1185">Reference proteome</keyword>
<dbReference type="Gene3D" id="3.10.620.30">
    <property type="match status" value="1"/>
</dbReference>
<feature type="transmembrane region" description="Helical" evidence="2">
    <location>
        <begin position="7"/>
        <end position="28"/>
    </location>
</feature>
<reference evidence="4 5" key="1">
    <citation type="submission" date="2010-02" db="EMBL/GenBank/DDBJ databases">
        <authorList>
            <person name="Weinstock G."/>
            <person name="Sodergren E."/>
            <person name="Clifton S."/>
            <person name="Fulton L."/>
            <person name="Fulton B."/>
            <person name="Courtney L."/>
            <person name="Fronick C."/>
            <person name="Harrison M."/>
            <person name="Strong C."/>
            <person name="Farmer C."/>
            <person name="Delahaunty K."/>
            <person name="Markovic C."/>
            <person name="Hall O."/>
            <person name="Minx P."/>
            <person name="Tomlinson C."/>
            <person name="Mitreva M."/>
            <person name="Nelson J."/>
            <person name="Hou S."/>
            <person name="Wollam A."/>
            <person name="Pepin K.H."/>
            <person name="Johnson M."/>
            <person name="Bhonagiri V."/>
            <person name="Zhang X."/>
            <person name="Suruliraj S."/>
            <person name="Warren W."/>
            <person name="Chinwalla A."/>
            <person name="Mardis E.R."/>
            <person name="Wilson R.K."/>
        </authorList>
    </citation>
    <scope>NUCLEOTIDE SEQUENCE [LARGE SCALE GENOMIC DNA]</scope>
    <source>
        <strain evidence="4 5">DSM 2876</strain>
    </source>
</reference>
<feature type="compositionally biased region" description="Basic and acidic residues" evidence="1">
    <location>
        <begin position="583"/>
        <end position="602"/>
    </location>
</feature>
<dbReference type="STRING" id="45851.BHV86_06950"/>
<feature type="transmembrane region" description="Helical" evidence="2">
    <location>
        <begin position="120"/>
        <end position="138"/>
    </location>
</feature>
<accession>D4RWB4</accession>
<organism evidence="4 5">
    <name type="scientific">Eshraghiella crossota DSM 2876</name>
    <dbReference type="NCBI Taxonomy" id="511680"/>
    <lineage>
        <taxon>Bacteria</taxon>
        <taxon>Bacillati</taxon>
        <taxon>Bacillota</taxon>
        <taxon>Clostridia</taxon>
        <taxon>Lachnospirales</taxon>
        <taxon>Lachnospiraceae</taxon>
        <taxon>Eshraghiella</taxon>
    </lineage>
</organism>
<evidence type="ECO:0000259" key="3">
    <source>
        <dbReference type="SMART" id="SM00460"/>
    </source>
</evidence>
<evidence type="ECO:0000256" key="1">
    <source>
        <dbReference type="SAM" id="MobiDB-lite"/>
    </source>
</evidence>
<sequence length="776" mass="89528">MNKKIYFTDLIISIMGVLTLFFTFFISFKGKDNYKIAAAVITIIVFCAAFAAVNVFVKKAWIVYTAILMIALLYVFIFRYEIIGGYMQFYNRIADAYYKYFKKEMYFANPSGKWKTEASTVNMLFFTLIIICMAYSVIIHTRKATVFPILVNIGLFLVVTIIDKTPPVLYMTGSFIFVVQMIVISCISGNGSSSVNARFNIQAVSVGIACLLAVIMFIASRIVPLKSYQKAGYFDKVYSYVSSVYSNVYDRIASSGGVGINKANDMIDNGRLGKLDSIHYSYQEMVQADVEAGAGKVYIKHYIGQKYKNNTWFEPDRDDYEASVNFHSPESTGTRISYYTLYGGNYDDIVDLRSIRIRYTNFRNNHQLMPQYPITGLSDYYDYEDYFKRIDENVDIDYWDVRNYGLIEEIVNLTGNTDLDYEKYVYRNYLEINEKCNDEFTKLLAPFTINDVNSYFEIADYCRQYLAKRCTYTLSPGRVPDGLDLVDYFYNDSKKGYCTYFASTVVMMLRSKGIPARYISGFSFDPTDNVLQSDGYINTVSIDDSKAHAWVEFYINGFGWVTYDVTPGCFDERNIDLPEEETTEHSLPEEETTTPKESESNENKTTAPTENKTTETAVTEIHKLHLSKTAIKNIICGAAVIVVLIIGFLIISIRHRVIIANRKFKYNECLKNDIKKCIAMNYEQFLSVYGFIKIVRRENETYREFGNRIIKENSYISEEDMDFISCLMEKTDFSKYDISIAEVHKFKDIVDELSSMVYTEVGFFKRIIFKYFKNCI</sequence>
<feature type="transmembrane region" description="Helical" evidence="2">
    <location>
        <begin position="168"/>
        <end position="187"/>
    </location>
</feature>
<evidence type="ECO:0000313" key="4">
    <source>
        <dbReference type="EMBL" id="EFF69731.1"/>
    </source>
</evidence>
<dbReference type="RefSeq" id="WP_005600920.1">
    <property type="nucleotide sequence ID" value="NZ_GG663519.1"/>
</dbReference>
<dbReference type="SMART" id="SM00460">
    <property type="entry name" value="TGc"/>
    <property type="match status" value="1"/>
</dbReference>
<feature type="transmembrane region" description="Helical" evidence="2">
    <location>
        <begin position="199"/>
        <end position="219"/>
    </location>
</feature>
<gene>
    <name evidence="4" type="ORF">BUTYVIB_00245</name>
</gene>
<keyword evidence="2" id="KW-1133">Transmembrane helix</keyword>
<keyword evidence="2" id="KW-0472">Membrane</keyword>
<dbReference type="eggNOG" id="COG1305">
    <property type="taxonomic scope" value="Bacteria"/>
</dbReference>
<feature type="region of interest" description="Disordered" evidence="1">
    <location>
        <begin position="578"/>
        <end position="613"/>
    </location>
</feature>
<dbReference type="Proteomes" id="UP000006238">
    <property type="component" value="Unassembled WGS sequence"/>
</dbReference>